<evidence type="ECO:0000256" key="15">
    <source>
        <dbReference type="ARBA" id="ARBA00081902"/>
    </source>
</evidence>
<evidence type="ECO:0000259" key="17">
    <source>
        <dbReference type="PROSITE" id="PS50172"/>
    </source>
</evidence>
<evidence type="ECO:0000259" key="18">
    <source>
        <dbReference type="PROSITE" id="PS50173"/>
    </source>
</evidence>
<evidence type="ECO:0000256" key="8">
    <source>
        <dbReference type="ARBA" id="ARBA00022723"/>
    </source>
</evidence>
<dbReference type="GO" id="GO:0003684">
    <property type="term" value="F:damaged DNA binding"/>
    <property type="evidence" value="ECO:0007669"/>
    <property type="project" value="InterPro"/>
</dbReference>
<keyword evidence="8" id="KW-0479">Metal-binding</keyword>
<keyword evidence="13" id="KW-0539">Nucleus</keyword>
<evidence type="ECO:0000256" key="6">
    <source>
        <dbReference type="ARBA" id="ARBA00022679"/>
    </source>
</evidence>
<dbReference type="GO" id="GO:0003887">
    <property type="term" value="F:DNA-directed DNA polymerase activity"/>
    <property type="evidence" value="ECO:0007669"/>
    <property type="project" value="InterPro"/>
</dbReference>
<dbReference type="FunFam" id="3.30.1490.100:FF:000001">
    <property type="entry name" value="DNA repair protein REV1"/>
    <property type="match status" value="1"/>
</dbReference>
<dbReference type="FunFam" id="3.40.50.10190:FF:000011">
    <property type="entry name" value="DNA repair protein REV1"/>
    <property type="match status" value="1"/>
</dbReference>
<organism evidence="19 20">
    <name type="scientific">Talaromyces pinophilus</name>
    <name type="common">Penicillium pinophilum</name>
    <dbReference type="NCBI Taxonomy" id="128442"/>
    <lineage>
        <taxon>Eukaryota</taxon>
        <taxon>Fungi</taxon>
        <taxon>Dikarya</taxon>
        <taxon>Ascomycota</taxon>
        <taxon>Pezizomycotina</taxon>
        <taxon>Eurotiomycetes</taxon>
        <taxon>Eurotiomycetidae</taxon>
        <taxon>Eurotiales</taxon>
        <taxon>Trichocomaceae</taxon>
        <taxon>Talaromyces</taxon>
        <taxon>Talaromyces sect. Talaromyces</taxon>
    </lineage>
</organism>
<dbReference type="Gene3D" id="6.10.250.1630">
    <property type="match status" value="1"/>
</dbReference>
<keyword evidence="6" id="KW-0808">Transferase</keyword>
<comment type="cofactor">
    <cofactor evidence="1">
        <name>Mg(2+)</name>
        <dbReference type="ChEBI" id="CHEBI:18420"/>
    </cofactor>
</comment>
<dbReference type="Gene3D" id="1.20.58.1280">
    <property type="entry name" value="DNA repair protein Rev1, C-terminal domain"/>
    <property type="match status" value="1"/>
</dbReference>
<feature type="compositionally biased region" description="Polar residues" evidence="16">
    <location>
        <begin position="963"/>
        <end position="973"/>
    </location>
</feature>
<dbReference type="Pfam" id="PF16589">
    <property type="entry name" value="BRCT_2"/>
    <property type="match status" value="1"/>
</dbReference>
<comment type="caution">
    <text evidence="19">The sequence shown here is derived from an EMBL/GenBank/DDBJ whole genome shotgun (WGS) entry which is preliminary data.</text>
</comment>
<dbReference type="InterPro" id="IPR043502">
    <property type="entry name" value="DNA/RNA_pol_sf"/>
</dbReference>
<dbReference type="AlphaFoldDB" id="A0A6V8GYM5"/>
<dbReference type="SUPFAM" id="SSF52113">
    <property type="entry name" value="BRCT domain"/>
    <property type="match status" value="1"/>
</dbReference>
<feature type="compositionally biased region" description="Basic and acidic residues" evidence="16">
    <location>
        <begin position="1054"/>
        <end position="1066"/>
    </location>
</feature>
<dbReference type="Gene3D" id="1.10.150.20">
    <property type="entry name" value="5' to 3' exonuclease, C-terminal subdomain"/>
    <property type="match status" value="1"/>
</dbReference>
<feature type="region of interest" description="Disordered" evidence="16">
    <location>
        <begin position="901"/>
        <end position="994"/>
    </location>
</feature>
<keyword evidence="10" id="KW-0460">Magnesium</keyword>
<dbReference type="InterPro" id="IPR001357">
    <property type="entry name" value="BRCT_dom"/>
</dbReference>
<evidence type="ECO:0000256" key="16">
    <source>
        <dbReference type="SAM" id="MobiDB-lite"/>
    </source>
</evidence>
<feature type="compositionally biased region" description="Pro residues" evidence="16">
    <location>
        <begin position="917"/>
        <end position="927"/>
    </location>
</feature>
<gene>
    <name evidence="19" type="ORF">TCE0_015r01561</name>
</gene>
<feature type="domain" description="BRCT" evidence="17">
    <location>
        <begin position="83"/>
        <end position="171"/>
    </location>
</feature>
<sequence length="1185" mass="131542">MGSRLQANSDIVRKRIQSRRSYRKTWRFQTTANTIFSLLIDTFEDDNGDEYEASAFGGFDDYFRRKKLKLQNRDAHIRATSENNPPIFRGVVAHVNGYTQPSLNDLHHLIVSHGGGFLQYLDGKTSATHIIASSLTPKKREEFRRYRIVKPAWVVDSVKAGRLLPWDNYRVVDEGASQKVLRFENGALQTRPNEIERSYKDQTENSWYNSQFGDANHDEDVVASPVKEKMDITSSFPSSNADTDYGDFPSLVSPEVSTKGPPAEQNPLPVEEDSAIAFDDHEGNGNREAPEGAQGLVDAQLVREAIPVKPGMSSEEYNALLLSDPRMAKSSVVNPDFLHQYYRESRLHHLSTWKAELKAKLQAITQDKYESNKNIKRRVPGARRYILHVDFDSFFAAVSIHKHHPELVDKPVAIAHGTGSGSEIASCNYPARAFGIKNGMWMKGALDQCPQLKVLPYDFSAYEEASRQFYDCILSVDGVIQSVSIDEALIDVTMQCLQAGGSDGRGISEGSIYREQAKADEIATCLRHACKEKTGCAVSVGIGGNILQAKVALRKAKPAGQYQLKPDEVLDFIGNLTVQDLPGVAYSLGGKLEEIGVKLVKDMRDLTRERLVSHLGPKTGAKLWDYARGIDKTEVGVQTMRKSVSAEINWGIRFTNQTQAEEFVQSLSEELHRRLVENLVKGKQLTIRVMRRSADAPLEPVKHLGHGKCDTFNKSVLLGVATNASDIIGKEAIAMLRSFGFTPGDLRGLGVQMTKLEPVKSAGGRLESSQQQLNFKASPVAKRTINMADPDLIESPHKGDGASIDAVDTLDNRPTFDSSLKPLNVLGTQFIMPTQPDPKVFAELPPDIRSMLVRKTKEHRETSPSPAPKQRVSARDLPSQSQIDPDILKALPEDIQSEILGYYGKPSNDTKPESPQRQPPSPTPPSRPVRAPVLKRPTTPVKKRRGRPPKSLANASKPPVRSNLMQSSFNFSRPRTAEPETTDRSLPVPDTETTSEISEDFLAALPEDIRAEVLEQHRQERMRQRSNLVAPAARKSVASRPSTPAESSTAPTTTEKRIQLSPRPERPTFTSKKLTALPDLREAITAWYSAFATEAPFVEDVEALALYLKRVVLEERDLEKAVSVADWLTWLVRNDADKIDRTVASIEQTQSSQAETTWDEALSIVQRSVAAAVQERGLAPPEFST</sequence>
<evidence type="ECO:0000256" key="3">
    <source>
        <dbReference type="ARBA" id="ARBA00010945"/>
    </source>
</evidence>
<keyword evidence="7" id="KW-0548">Nucleotidyltransferase</keyword>
<dbReference type="CDD" id="cd17719">
    <property type="entry name" value="BRCT_Rev1"/>
    <property type="match status" value="1"/>
</dbReference>
<comment type="subcellular location">
    <subcellularLocation>
        <location evidence="2">Nucleus</location>
    </subcellularLocation>
</comment>
<dbReference type="PANTHER" id="PTHR45990:SF1">
    <property type="entry name" value="DNA REPAIR PROTEIN REV1"/>
    <property type="match status" value="1"/>
</dbReference>
<dbReference type="InterPro" id="IPR053848">
    <property type="entry name" value="IMS_HHH_1"/>
</dbReference>
<dbReference type="Gene3D" id="3.40.50.10190">
    <property type="entry name" value="BRCT domain"/>
    <property type="match status" value="1"/>
</dbReference>
<evidence type="ECO:0000256" key="5">
    <source>
        <dbReference type="ARBA" id="ARBA00022634"/>
    </source>
</evidence>
<dbReference type="SMART" id="SM00292">
    <property type="entry name" value="BRCT"/>
    <property type="match status" value="1"/>
</dbReference>
<dbReference type="InterPro" id="IPR017961">
    <property type="entry name" value="DNA_pol_Y-fam_little_finger"/>
</dbReference>
<comment type="similarity">
    <text evidence="3">Belongs to the DNA polymerase type-Y family.</text>
</comment>
<comment type="function">
    <text evidence="14">Deoxycytidyl transferase involved in DNA repair. Transfers a dCMP residue from dCTP to the 3'-end of a DNA primer in a template-dependent reaction. May assist in the first step in the bypass of abasic lesions by the insertion of a nucleotide opposite the lesion. Required for normal induction of mutations by physical and chemical agents. Involved in mitochondrial DNA mutagenesis.</text>
</comment>
<dbReference type="InterPro" id="IPR001126">
    <property type="entry name" value="UmuC"/>
</dbReference>
<feature type="domain" description="UmuC" evidence="18">
    <location>
        <begin position="386"/>
        <end position="585"/>
    </location>
</feature>
<dbReference type="PANTHER" id="PTHR45990">
    <property type="entry name" value="DNA REPAIR PROTEIN REV1"/>
    <property type="match status" value="1"/>
</dbReference>
<dbReference type="SUPFAM" id="SSF56672">
    <property type="entry name" value="DNA/RNA polymerases"/>
    <property type="match status" value="1"/>
</dbReference>
<dbReference type="Gene3D" id="3.40.1170.60">
    <property type="match status" value="1"/>
</dbReference>
<evidence type="ECO:0000256" key="7">
    <source>
        <dbReference type="ARBA" id="ARBA00022695"/>
    </source>
</evidence>
<dbReference type="SUPFAM" id="SSF100879">
    <property type="entry name" value="Lesion bypass DNA polymerase (Y-family), little finger domain"/>
    <property type="match status" value="1"/>
</dbReference>
<feature type="region of interest" description="Disordered" evidence="16">
    <location>
        <begin position="233"/>
        <end position="268"/>
    </location>
</feature>
<dbReference type="InterPro" id="IPR036775">
    <property type="entry name" value="DNA_pol_Y-fam_lit_finger_sf"/>
</dbReference>
<dbReference type="GO" id="GO:0017125">
    <property type="term" value="F:deoxycytidyl transferase activity"/>
    <property type="evidence" value="ECO:0007669"/>
    <property type="project" value="TreeGrafter"/>
</dbReference>
<feature type="compositionally biased region" description="Low complexity" evidence="16">
    <location>
        <begin position="1041"/>
        <end position="1053"/>
    </location>
</feature>
<evidence type="ECO:0000313" key="20">
    <source>
        <dbReference type="Proteomes" id="UP000053095"/>
    </source>
</evidence>
<dbReference type="Pfam" id="PF11799">
    <property type="entry name" value="IMS_C"/>
    <property type="match status" value="1"/>
</dbReference>
<evidence type="ECO:0000256" key="11">
    <source>
        <dbReference type="ARBA" id="ARBA00023125"/>
    </source>
</evidence>
<evidence type="ECO:0000256" key="2">
    <source>
        <dbReference type="ARBA" id="ARBA00004123"/>
    </source>
</evidence>
<evidence type="ECO:0000256" key="10">
    <source>
        <dbReference type="ARBA" id="ARBA00022842"/>
    </source>
</evidence>
<keyword evidence="20" id="KW-1185">Reference proteome</keyword>
<dbReference type="Gene3D" id="3.30.1490.100">
    <property type="entry name" value="DNA polymerase, Y-family, little finger domain"/>
    <property type="match status" value="1"/>
</dbReference>
<dbReference type="EMBL" id="DF933811">
    <property type="protein sequence ID" value="GAM34162.1"/>
    <property type="molecule type" value="Genomic_DNA"/>
</dbReference>
<dbReference type="Pfam" id="PF16727">
    <property type="entry name" value="REV1_C"/>
    <property type="match status" value="1"/>
</dbReference>
<dbReference type="GO" id="GO:0070987">
    <property type="term" value="P:error-free translesion synthesis"/>
    <property type="evidence" value="ECO:0007669"/>
    <property type="project" value="TreeGrafter"/>
</dbReference>
<dbReference type="Pfam" id="PF14377">
    <property type="entry name" value="UBM"/>
    <property type="match status" value="3"/>
</dbReference>
<dbReference type="GO" id="GO:0042276">
    <property type="term" value="P:error-prone translesion synthesis"/>
    <property type="evidence" value="ECO:0007669"/>
    <property type="project" value="TreeGrafter"/>
</dbReference>
<evidence type="ECO:0000256" key="13">
    <source>
        <dbReference type="ARBA" id="ARBA00023242"/>
    </source>
</evidence>
<evidence type="ECO:0000256" key="4">
    <source>
        <dbReference type="ARBA" id="ARBA00020399"/>
    </source>
</evidence>
<evidence type="ECO:0000256" key="1">
    <source>
        <dbReference type="ARBA" id="ARBA00001946"/>
    </source>
</evidence>
<keyword evidence="11" id="KW-0238">DNA-binding</keyword>
<dbReference type="CDD" id="cd01701">
    <property type="entry name" value="PolY_Rev1"/>
    <property type="match status" value="1"/>
</dbReference>
<dbReference type="GO" id="GO:0005634">
    <property type="term" value="C:nucleus"/>
    <property type="evidence" value="ECO:0007669"/>
    <property type="project" value="UniProtKB-SubCell"/>
</dbReference>
<dbReference type="InterPro" id="IPR036420">
    <property type="entry name" value="BRCT_dom_sf"/>
</dbReference>
<feature type="region of interest" description="Disordered" evidence="16">
    <location>
        <begin position="1018"/>
        <end position="1070"/>
    </location>
</feature>
<proteinExistence type="inferred from homology"/>
<protein>
    <recommendedName>
        <fullName evidence="4">DNA repair protein REV1</fullName>
    </recommendedName>
    <alternativeName>
        <fullName evidence="15">Reversionless protein 1</fullName>
    </alternativeName>
</protein>
<dbReference type="Gene3D" id="3.30.70.270">
    <property type="match status" value="1"/>
</dbReference>
<dbReference type="Gene3D" id="6.10.250.1490">
    <property type="match status" value="1"/>
</dbReference>
<evidence type="ECO:0000313" key="19">
    <source>
        <dbReference type="EMBL" id="GAM34162.1"/>
    </source>
</evidence>
<dbReference type="InterPro" id="IPR038401">
    <property type="entry name" value="Rev1_C_sf"/>
</dbReference>
<dbReference type="PROSITE" id="PS50173">
    <property type="entry name" value="UMUC"/>
    <property type="match status" value="1"/>
</dbReference>
<dbReference type="PROSITE" id="PS50172">
    <property type="entry name" value="BRCT"/>
    <property type="match status" value="1"/>
</dbReference>
<dbReference type="InterPro" id="IPR031991">
    <property type="entry name" value="Rev1_C"/>
</dbReference>
<dbReference type="GO" id="GO:0046872">
    <property type="term" value="F:metal ion binding"/>
    <property type="evidence" value="ECO:0007669"/>
    <property type="project" value="UniProtKB-KW"/>
</dbReference>
<accession>A0A6V8GYM5</accession>
<dbReference type="InterPro" id="IPR043128">
    <property type="entry name" value="Rev_trsase/Diguanyl_cyclase"/>
</dbReference>
<keyword evidence="9" id="KW-0227">DNA damage</keyword>
<reference evidence="20" key="1">
    <citation type="journal article" date="2015" name="Genome Announc.">
        <title>Draft genome sequence of Talaromyces cellulolyticus strain Y-94, a source of lignocellulosic biomass-degrading enzymes.</title>
        <authorList>
            <person name="Fujii T."/>
            <person name="Koike H."/>
            <person name="Sawayama S."/>
            <person name="Yano S."/>
            <person name="Inoue H."/>
        </authorList>
    </citation>
    <scope>NUCLEOTIDE SEQUENCE [LARGE SCALE GENOMIC DNA]</scope>
    <source>
        <strain evidence="20">Y-94</strain>
    </source>
</reference>
<keyword evidence="12" id="KW-0234">DNA repair</keyword>
<dbReference type="GO" id="GO:0006281">
    <property type="term" value="P:DNA repair"/>
    <property type="evidence" value="ECO:0007669"/>
    <property type="project" value="UniProtKB-KW"/>
</dbReference>
<feature type="region of interest" description="Disordered" evidence="16">
    <location>
        <begin position="855"/>
        <end position="884"/>
    </location>
</feature>
<evidence type="ECO:0000256" key="9">
    <source>
        <dbReference type="ARBA" id="ARBA00022763"/>
    </source>
</evidence>
<evidence type="ECO:0000256" key="14">
    <source>
        <dbReference type="ARBA" id="ARBA00058985"/>
    </source>
</evidence>
<keyword evidence="5" id="KW-0237">DNA synthesis</keyword>
<dbReference type="InterPro" id="IPR025527">
    <property type="entry name" value="HUWE1/Rev1_UBM"/>
</dbReference>
<feature type="compositionally biased region" description="Polar residues" evidence="16">
    <location>
        <begin position="233"/>
        <end position="242"/>
    </location>
</feature>
<name>A0A6V8GYM5_TALPI</name>
<dbReference type="Proteomes" id="UP000053095">
    <property type="component" value="Unassembled WGS sequence"/>
</dbReference>
<dbReference type="FunFam" id="3.30.70.270:FF:000040">
    <property type="entry name" value="DNA repair protein REV1"/>
    <property type="match status" value="1"/>
</dbReference>
<dbReference type="Pfam" id="PF21999">
    <property type="entry name" value="IMS_HHH_1"/>
    <property type="match status" value="1"/>
</dbReference>
<dbReference type="Pfam" id="PF00817">
    <property type="entry name" value="IMS"/>
    <property type="match status" value="1"/>
</dbReference>
<evidence type="ECO:0000256" key="12">
    <source>
        <dbReference type="ARBA" id="ARBA00023204"/>
    </source>
</evidence>